<evidence type="ECO:0000313" key="2">
    <source>
        <dbReference type="Proteomes" id="UP000195602"/>
    </source>
</evidence>
<dbReference type="KEGG" id="clus:A9F13_10g00627"/>
<evidence type="ECO:0000313" key="1">
    <source>
        <dbReference type="EMBL" id="OVF07935.1"/>
    </source>
</evidence>
<organism evidence="1 2">
    <name type="scientific">Clavispora lusitaniae</name>
    <name type="common">Candida lusitaniae</name>
    <dbReference type="NCBI Taxonomy" id="36911"/>
    <lineage>
        <taxon>Eukaryota</taxon>
        <taxon>Fungi</taxon>
        <taxon>Dikarya</taxon>
        <taxon>Ascomycota</taxon>
        <taxon>Saccharomycotina</taxon>
        <taxon>Pichiomycetes</taxon>
        <taxon>Metschnikowiaceae</taxon>
        <taxon>Clavispora</taxon>
    </lineage>
</organism>
<name>A0AA91PZ17_CLALS</name>
<accession>A0AA91PZ17</accession>
<protein>
    <submittedName>
        <fullName evidence="1">Uncharacterized protein</fullName>
    </submittedName>
</protein>
<gene>
    <name evidence="1" type="ORF">A9F13_10g00627</name>
</gene>
<dbReference type="EMBL" id="LYUB02000010">
    <property type="protein sequence ID" value="OVF07935.1"/>
    <property type="molecule type" value="Genomic_DNA"/>
</dbReference>
<proteinExistence type="predicted"/>
<dbReference type="Proteomes" id="UP000195602">
    <property type="component" value="Unassembled WGS sequence"/>
</dbReference>
<sequence length="461" mass="52527">MLRSSLSHAVSRSRSTSSLATLLSSAPERQVFEHIAQNATKMLQPPLVEQYLFRLLTQNNLNAATSLVHILYNANAKHYRLSNQFWSLLASSAATQAHHAAASLVFHEIVMPHTAVNEKNGFENPEVPFLLLPTALEQLALVFVHAGNAEAVEGLRHYFRRFYSNLGHRDVYETLNVASVESLAKKGDMEGALEKYVELAFKYRGHSSYKDPKDAIHSLKYASHRNYKQRQENIQKNLRSQKNQKYQDRFLFDPNIVYNKYTIPGGNYWSILDGSLRVADLPYFHALLRSHICKLIQEKHSVVDRLLSFISCHHHSLHRFVVAILCDLDCVEHAWAVMSKTPDLFPKLDAYVVYAGMDDFNYLFRALRQRLEISPSKDALEILASSHALVQQVAGDRPFPYSVRQSYLSALLASSSTGKHDVERTIATWSKDTFPKVLLDDHSYKRLQNLDIEAKNFCVVL</sequence>
<reference evidence="1 2" key="1">
    <citation type="submission" date="2017-04" db="EMBL/GenBank/DDBJ databases">
        <title>Draft genome of the yeast Clavispora lusitaniae type strain CBS 6936.</title>
        <authorList>
            <person name="Durrens P."/>
            <person name="Klopp C."/>
            <person name="Biteau N."/>
            <person name="Fitton-Ouhabi V."/>
            <person name="Dementhon K."/>
            <person name="Accoceberry I."/>
            <person name="Sherman D.J."/>
            <person name="Noel T."/>
        </authorList>
    </citation>
    <scope>NUCLEOTIDE SEQUENCE [LARGE SCALE GENOMIC DNA]</scope>
    <source>
        <strain evidence="1 2">CBS 6936</strain>
    </source>
</reference>
<dbReference type="AlphaFoldDB" id="A0AA91PZ17"/>
<comment type="caution">
    <text evidence="1">The sequence shown here is derived from an EMBL/GenBank/DDBJ whole genome shotgun (WGS) entry which is preliminary data.</text>
</comment>